<protein>
    <submittedName>
        <fullName evidence="2">Uncharacterized protein</fullName>
    </submittedName>
</protein>
<proteinExistence type="predicted"/>
<feature type="region of interest" description="Disordered" evidence="1">
    <location>
        <begin position="26"/>
        <end position="46"/>
    </location>
</feature>
<feature type="compositionally biased region" description="Gly residues" evidence="1">
    <location>
        <begin position="29"/>
        <end position="46"/>
    </location>
</feature>
<dbReference type="AlphaFoldDB" id="A0A6J4VJ43"/>
<evidence type="ECO:0000256" key="1">
    <source>
        <dbReference type="SAM" id="MobiDB-lite"/>
    </source>
</evidence>
<organism evidence="2">
    <name type="scientific">uncultured Truepera sp</name>
    <dbReference type="NCBI Taxonomy" id="543023"/>
    <lineage>
        <taxon>Bacteria</taxon>
        <taxon>Thermotogati</taxon>
        <taxon>Deinococcota</taxon>
        <taxon>Deinococci</taxon>
        <taxon>Trueperales</taxon>
        <taxon>Trueperaceae</taxon>
        <taxon>Truepera</taxon>
        <taxon>environmental samples</taxon>
    </lineage>
</organism>
<name>A0A6J4VJ43_9DEIN</name>
<evidence type="ECO:0000313" key="2">
    <source>
        <dbReference type="EMBL" id="CAA9578788.1"/>
    </source>
</evidence>
<sequence>MKVRVWQPSAGGEQLASLGALLTQTAGPLTGGDASGGAMSGGVTGS</sequence>
<dbReference type="EMBL" id="CADCWP010000220">
    <property type="protein sequence ID" value="CAA9578788.1"/>
    <property type="molecule type" value="Genomic_DNA"/>
</dbReference>
<accession>A0A6J4VJ43</accession>
<reference evidence="2" key="1">
    <citation type="submission" date="2020-02" db="EMBL/GenBank/DDBJ databases">
        <authorList>
            <person name="Meier V. D."/>
        </authorList>
    </citation>
    <scope>NUCLEOTIDE SEQUENCE</scope>
    <source>
        <strain evidence="2">AVDCRST_MAG86</strain>
    </source>
</reference>
<feature type="non-terminal residue" evidence="2">
    <location>
        <position position="46"/>
    </location>
</feature>
<gene>
    <name evidence="2" type="ORF">AVDCRST_MAG86-2487</name>
</gene>